<reference evidence="2" key="1">
    <citation type="submission" date="2015-06" db="EMBL/GenBank/DDBJ databases">
        <title>Genetic Architecture Underlying Mating-Type Determination in the Yeast Leucosporidium scottii and the Evolution of Mating Systems in Basidiomycetes.</title>
        <authorList>
            <person name="Maia T.M."/>
            <person name="Lopes S."/>
            <person name="Almeida J.M.G.C.F."/>
            <person name="Rosa L.H."/>
            <person name="Sampaio J.P."/>
            <person name="Goncalves P."/>
            <person name="Coelho M.A."/>
        </authorList>
    </citation>
    <scope>NUCLEOTIDE SEQUENCE</scope>
</reference>
<organism evidence="2">
    <name type="scientific">Leucosporidium scottii</name>
    <dbReference type="NCBI Taxonomy" id="5278"/>
    <lineage>
        <taxon>Eukaryota</taxon>
        <taxon>Fungi</taxon>
        <taxon>Dikarya</taxon>
        <taxon>Basidiomycota</taxon>
        <taxon>Pucciniomycotina</taxon>
        <taxon>Microbotryomycetes</taxon>
        <taxon>Leucosporidiales</taxon>
        <taxon>Leucosporidium</taxon>
    </lineage>
</organism>
<dbReference type="Pfam" id="PF00856">
    <property type="entry name" value="SET"/>
    <property type="match status" value="1"/>
</dbReference>
<gene>
    <name evidence="2" type="ORF">ls5930a1_00071</name>
</gene>
<feature type="domain" description="SET" evidence="1">
    <location>
        <begin position="11"/>
        <end position="180"/>
    </location>
</feature>
<dbReference type="EMBL" id="LN868506">
    <property type="protein sequence ID" value="CRX79004.1"/>
    <property type="molecule type" value="Genomic_DNA"/>
</dbReference>
<dbReference type="InterPro" id="IPR001214">
    <property type="entry name" value="SET_dom"/>
</dbReference>
<evidence type="ECO:0000259" key="1">
    <source>
        <dbReference type="PROSITE" id="PS50280"/>
    </source>
</evidence>
<protein>
    <recommendedName>
        <fullName evidence="1">SET domain-containing protein</fullName>
    </recommendedName>
</protein>
<dbReference type="AlphaFoldDB" id="A0A0H5G9M9"/>
<dbReference type="InterPro" id="IPR046341">
    <property type="entry name" value="SET_dom_sf"/>
</dbReference>
<evidence type="ECO:0000313" key="2">
    <source>
        <dbReference type="EMBL" id="CRX79004.1"/>
    </source>
</evidence>
<sequence>MPDVSTPAQQPLYTIGKTKAGFLGAFARVPIKKGTIVLCEQPLFVVDAPLQAYLFQRAAGGNGPTPVQGEDEDETEAATLEEFLDRGIRRTLRLKTEEQRERFWELANTHDELPPAFGIFTTNAVSTVEETGGLFLTLSRFNSACRPNLTRPLYDSKARTLSFSALLDIPEGDELTWPYLGVSTPFPLPLIAAPHTKLGGALGPPSAEPPSPNSRQPRLLLLQIPFDFDAIDYRREELSRVFGFDCCCAACRVWQSSPEKKAESNARLLKLRRLKECLLITLGGRQQTMERISRLAEEEQLYEVASRLKAQSEVEPSSQE</sequence>
<accession>A0A0H5G9M9</accession>
<dbReference type="InterPro" id="IPR053185">
    <property type="entry name" value="SET_domain_protein"/>
</dbReference>
<name>A0A0H5G9M9_9BASI</name>
<proteinExistence type="predicted"/>
<dbReference type="PROSITE" id="PS50280">
    <property type="entry name" value="SET"/>
    <property type="match status" value="1"/>
</dbReference>
<dbReference type="Gene3D" id="2.170.270.10">
    <property type="entry name" value="SET domain"/>
    <property type="match status" value="1"/>
</dbReference>
<dbReference type="PANTHER" id="PTHR47332">
    <property type="entry name" value="SET DOMAIN-CONTAINING PROTEIN 5"/>
    <property type="match status" value="1"/>
</dbReference>
<dbReference type="PANTHER" id="PTHR47332:SF2">
    <property type="entry name" value="SET-6"/>
    <property type="match status" value="1"/>
</dbReference>
<dbReference type="SUPFAM" id="SSF82199">
    <property type="entry name" value="SET domain"/>
    <property type="match status" value="1"/>
</dbReference>